<accession>A0A8S1WB34</accession>
<keyword evidence="2" id="KW-1185">Reference proteome</keyword>
<dbReference type="AlphaFoldDB" id="A0A8S1WB34"/>
<organism evidence="1 2">
    <name type="scientific">Paramecium pentaurelia</name>
    <dbReference type="NCBI Taxonomy" id="43138"/>
    <lineage>
        <taxon>Eukaryota</taxon>
        <taxon>Sar</taxon>
        <taxon>Alveolata</taxon>
        <taxon>Ciliophora</taxon>
        <taxon>Intramacronucleata</taxon>
        <taxon>Oligohymenophorea</taxon>
        <taxon>Peniculida</taxon>
        <taxon>Parameciidae</taxon>
        <taxon>Paramecium</taxon>
    </lineage>
</organism>
<sequence>MLIQQIITKSPLKTQTHLTETFIHADQKYFTSKGIIFIQLNILKSITNLKNLEYTNPNQTIYIQFSNQFDSFQIINGRLSKITKIKNQDKSINQWLHQNQRSFIQIYYIIRKRKIDELKSNNQLIINDFNKQLKNILKSLIQNDIQKINKGISLSQTYWIFNFKEISF</sequence>
<evidence type="ECO:0000313" key="1">
    <source>
        <dbReference type="EMBL" id="CAD8185645.1"/>
    </source>
</evidence>
<dbReference type="Proteomes" id="UP000689195">
    <property type="component" value="Unassembled WGS sequence"/>
</dbReference>
<dbReference type="EMBL" id="CAJJDO010000085">
    <property type="protein sequence ID" value="CAD8185645.1"/>
    <property type="molecule type" value="Genomic_DNA"/>
</dbReference>
<name>A0A8S1WB34_9CILI</name>
<gene>
    <name evidence="1" type="ORF">PPENT_87.1.T0850199</name>
</gene>
<reference evidence="1" key="1">
    <citation type="submission" date="2021-01" db="EMBL/GenBank/DDBJ databases">
        <authorList>
            <consortium name="Genoscope - CEA"/>
            <person name="William W."/>
        </authorList>
    </citation>
    <scope>NUCLEOTIDE SEQUENCE</scope>
</reference>
<evidence type="ECO:0000313" key="2">
    <source>
        <dbReference type="Proteomes" id="UP000689195"/>
    </source>
</evidence>
<proteinExistence type="predicted"/>
<comment type="caution">
    <text evidence="1">The sequence shown here is derived from an EMBL/GenBank/DDBJ whole genome shotgun (WGS) entry which is preliminary data.</text>
</comment>
<protein>
    <submittedName>
        <fullName evidence="1">Uncharacterized protein</fullName>
    </submittedName>
</protein>